<keyword evidence="3" id="KW-0597">Phosphoprotein</keyword>
<evidence type="ECO:0000256" key="2">
    <source>
        <dbReference type="ARBA" id="ARBA00022450"/>
    </source>
</evidence>
<dbReference type="InterPro" id="IPR023213">
    <property type="entry name" value="CAT-like_dom_sf"/>
</dbReference>
<evidence type="ECO:0000256" key="1">
    <source>
        <dbReference type="ARBA" id="ARBA00001957"/>
    </source>
</evidence>
<evidence type="ECO:0000256" key="3">
    <source>
        <dbReference type="ARBA" id="ARBA00022553"/>
    </source>
</evidence>
<name>A0ABW2TPD0_9PSEU</name>
<dbReference type="PANTHER" id="PTHR45527">
    <property type="entry name" value="NONRIBOSOMAL PEPTIDE SYNTHETASE"/>
    <property type="match status" value="1"/>
</dbReference>
<feature type="domain" description="Carrier" evidence="5">
    <location>
        <begin position="104"/>
        <end position="178"/>
    </location>
</feature>
<proteinExistence type="predicted"/>
<dbReference type="PANTHER" id="PTHR45527:SF1">
    <property type="entry name" value="FATTY ACID SYNTHASE"/>
    <property type="match status" value="1"/>
</dbReference>
<organism evidence="6 7">
    <name type="scientific">Actinokineospora soli</name>
    <dbReference type="NCBI Taxonomy" id="1048753"/>
    <lineage>
        <taxon>Bacteria</taxon>
        <taxon>Bacillati</taxon>
        <taxon>Actinomycetota</taxon>
        <taxon>Actinomycetes</taxon>
        <taxon>Pseudonocardiales</taxon>
        <taxon>Pseudonocardiaceae</taxon>
        <taxon>Actinokineospora</taxon>
    </lineage>
</organism>
<keyword evidence="7" id="KW-1185">Reference proteome</keyword>
<dbReference type="SUPFAM" id="SSF47336">
    <property type="entry name" value="ACP-like"/>
    <property type="match status" value="1"/>
</dbReference>
<reference evidence="7" key="1">
    <citation type="journal article" date="2019" name="Int. J. Syst. Evol. Microbiol.">
        <title>The Global Catalogue of Microorganisms (GCM) 10K type strain sequencing project: providing services to taxonomists for standard genome sequencing and annotation.</title>
        <authorList>
            <consortium name="The Broad Institute Genomics Platform"/>
            <consortium name="The Broad Institute Genome Sequencing Center for Infectious Disease"/>
            <person name="Wu L."/>
            <person name="Ma J."/>
        </authorList>
    </citation>
    <scope>NUCLEOTIDE SEQUENCE [LARGE SCALE GENOMIC DNA]</scope>
    <source>
        <strain evidence="7">JCM 17695</strain>
    </source>
</reference>
<dbReference type="PROSITE" id="PS00012">
    <property type="entry name" value="PHOSPHOPANTETHEINE"/>
    <property type="match status" value="1"/>
</dbReference>
<evidence type="ECO:0000259" key="5">
    <source>
        <dbReference type="PROSITE" id="PS50075"/>
    </source>
</evidence>
<feature type="compositionally biased region" description="Low complexity" evidence="4">
    <location>
        <begin position="272"/>
        <end position="283"/>
    </location>
</feature>
<accession>A0ABW2TPD0</accession>
<dbReference type="Gene3D" id="1.10.1200.10">
    <property type="entry name" value="ACP-like"/>
    <property type="match status" value="1"/>
</dbReference>
<dbReference type="Pfam" id="PF00550">
    <property type="entry name" value="PP-binding"/>
    <property type="match status" value="1"/>
</dbReference>
<evidence type="ECO:0000313" key="6">
    <source>
        <dbReference type="EMBL" id="MFC7615098.1"/>
    </source>
</evidence>
<comment type="caution">
    <text evidence="6">The sequence shown here is derived from an EMBL/GenBank/DDBJ whole genome shotgun (WGS) entry which is preliminary data.</text>
</comment>
<dbReference type="SUPFAM" id="SSF52777">
    <property type="entry name" value="CoA-dependent acyltransferases"/>
    <property type="match status" value="1"/>
</dbReference>
<dbReference type="EMBL" id="JBHTEY010000004">
    <property type="protein sequence ID" value="MFC7615098.1"/>
    <property type="molecule type" value="Genomic_DNA"/>
</dbReference>
<feature type="compositionally biased region" description="Polar residues" evidence="4">
    <location>
        <begin position="311"/>
        <end position="321"/>
    </location>
</feature>
<dbReference type="Gene3D" id="3.30.559.10">
    <property type="entry name" value="Chloramphenicol acetyltransferase-like domain"/>
    <property type="match status" value="1"/>
</dbReference>
<evidence type="ECO:0000256" key="4">
    <source>
        <dbReference type="SAM" id="MobiDB-lite"/>
    </source>
</evidence>
<dbReference type="PROSITE" id="PS50075">
    <property type="entry name" value="CARRIER"/>
    <property type="match status" value="1"/>
</dbReference>
<evidence type="ECO:0000313" key="7">
    <source>
        <dbReference type="Proteomes" id="UP001596512"/>
    </source>
</evidence>
<keyword evidence="2" id="KW-0596">Phosphopantetheine</keyword>
<gene>
    <name evidence="6" type="ORF">ACFQV2_17840</name>
</gene>
<feature type="region of interest" description="Disordered" evidence="4">
    <location>
        <begin position="263"/>
        <end position="321"/>
    </location>
</feature>
<dbReference type="InterPro" id="IPR006162">
    <property type="entry name" value="Ppantetheine_attach_site"/>
</dbReference>
<dbReference type="InterPro" id="IPR020806">
    <property type="entry name" value="PKS_PP-bd"/>
</dbReference>
<sequence>MAGRRPGRGAPTELTALAERRGFARMTPAQGLAALHIALDAPDRRVLIGLLASGSAVAPLLPADLFGHAVSADGPVEAADVAAVLGVPVDRVSTTRRSEQAERALSSPHLATLLDVFRGVLASPDVDGDDNFFAVGGDSIRAIQVVTRAAERGIKFSALDLFEHKTVAALLAHLADTDQLGALPEPVDEDVDASAPVALPPVFDWWLETADTADVRAHLTMGMRYDLDPGIEPAAVEAALVALVEQHDALRLRLVETADGPRLVAAAPPPTASRSRSARSPRTGWTRSSPRCTAAWTPPTGRSCGPRCCASPTSPARSSCW</sequence>
<dbReference type="Proteomes" id="UP001596512">
    <property type="component" value="Unassembled WGS sequence"/>
</dbReference>
<protein>
    <submittedName>
        <fullName evidence="6">Phosphopantetheine-binding protein</fullName>
    </submittedName>
</protein>
<dbReference type="InterPro" id="IPR009081">
    <property type="entry name" value="PP-bd_ACP"/>
</dbReference>
<dbReference type="InterPro" id="IPR036736">
    <property type="entry name" value="ACP-like_sf"/>
</dbReference>
<comment type="cofactor">
    <cofactor evidence="1">
        <name>pantetheine 4'-phosphate</name>
        <dbReference type="ChEBI" id="CHEBI:47942"/>
    </cofactor>
</comment>
<dbReference type="SMART" id="SM00823">
    <property type="entry name" value="PKS_PP"/>
    <property type="match status" value="1"/>
</dbReference>